<feature type="transmembrane region" description="Helical" evidence="8">
    <location>
        <begin position="101"/>
        <end position="120"/>
    </location>
</feature>
<dbReference type="RefSeq" id="XP_033377069.1">
    <property type="nucleotide sequence ID" value="XM_033524041.1"/>
</dbReference>
<feature type="transmembrane region" description="Helical" evidence="8">
    <location>
        <begin position="158"/>
        <end position="177"/>
    </location>
</feature>
<dbReference type="PROSITE" id="PS00217">
    <property type="entry name" value="SUGAR_TRANSPORT_2"/>
    <property type="match status" value="1"/>
</dbReference>
<evidence type="ECO:0000256" key="8">
    <source>
        <dbReference type="SAM" id="Phobius"/>
    </source>
</evidence>
<dbReference type="InterPro" id="IPR003663">
    <property type="entry name" value="Sugar/inositol_transpt"/>
</dbReference>
<comment type="subcellular location">
    <subcellularLocation>
        <location evidence="1">Membrane</location>
        <topology evidence="1">Multi-pass membrane protein</topology>
    </subcellularLocation>
</comment>
<evidence type="ECO:0000259" key="9">
    <source>
        <dbReference type="PROSITE" id="PS50850"/>
    </source>
</evidence>
<name>A0A6A5X739_9PLEO</name>
<dbReference type="InterPro" id="IPR036259">
    <property type="entry name" value="MFS_trans_sf"/>
</dbReference>
<evidence type="ECO:0000256" key="6">
    <source>
        <dbReference type="ARBA" id="ARBA00023136"/>
    </source>
</evidence>
<evidence type="ECO:0000256" key="5">
    <source>
        <dbReference type="ARBA" id="ARBA00022989"/>
    </source>
</evidence>
<dbReference type="InterPro" id="IPR050360">
    <property type="entry name" value="MFS_Sugar_Transporters"/>
</dbReference>
<dbReference type="InterPro" id="IPR020846">
    <property type="entry name" value="MFS_dom"/>
</dbReference>
<feature type="transmembrane region" description="Helical" evidence="8">
    <location>
        <begin position="446"/>
        <end position="464"/>
    </location>
</feature>
<dbReference type="NCBIfam" id="TIGR00879">
    <property type="entry name" value="SP"/>
    <property type="match status" value="1"/>
</dbReference>
<dbReference type="GeneID" id="54281438"/>
<feature type="domain" description="Major facilitator superfamily (MFS) profile" evidence="9">
    <location>
        <begin position="22"/>
        <end position="468"/>
    </location>
</feature>
<evidence type="ECO:0000256" key="3">
    <source>
        <dbReference type="ARBA" id="ARBA00022448"/>
    </source>
</evidence>
<dbReference type="InterPro" id="IPR005828">
    <property type="entry name" value="MFS_sugar_transport-like"/>
</dbReference>
<evidence type="ECO:0000313" key="10">
    <source>
        <dbReference type="EMBL" id="KAF2008730.1"/>
    </source>
</evidence>
<keyword evidence="5 8" id="KW-1133">Transmembrane helix</keyword>
<evidence type="ECO:0000256" key="4">
    <source>
        <dbReference type="ARBA" id="ARBA00022692"/>
    </source>
</evidence>
<dbReference type="OrthoDB" id="6612291at2759"/>
<sequence length="530" mass="58054">MATELGTPSKSAIWKHRKCLILCCIVASANMQSGFDSAAVGALQAMPGFLKVFGYEDPKSPMGYGIDSTVQRLISSLITVGSFVSSLAAGLFSSHFGRRHALWLACTLNAAACAVMIAATTPGVLYLGRLFLGFANGFFMTFSSIYAAEAAPAEMRGLIVALYAFFVNMGAILGSVIDNATKSRMDKGSYQIPIAALFVVPTFLAVGLIWVPESPRWLLHRGKENQARRSLQILRGDALTLEEFELEWREIVRGVEDEKRTAKSVGLLAMFRGVDLRRTLLCYATIASQAGTGLWFIAAYSTYYFAIAGVSKPFEYSIMMTCLGFAASICGMYALHTSVGRRPILIYGSLACALFSLAPGIAHSVSPHTPITANVVVAFTVLFMCAYNASVSPASYVVATELVNSRLRAWTVGSATALGHILAWLTSFTTPYFINPADLNWGPQYMYIWAASNFIFVVFFYLFLPEMKNRSLEELDIIFEAKILAREFKEYKVDIIEINGVNKREAGGETDKSRPMVTTVDKESFFRASI</sequence>
<dbReference type="AlphaFoldDB" id="A0A6A5X739"/>
<feature type="transmembrane region" description="Helical" evidence="8">
    <location>
        <begin position="189"/>
        <end position="211"/>
    </location>
</feature>
<dbReference type="Pfam" id="PF00083">
    <property type="entry name" value="Sugar_tr"/>
    <property type="match status" value="1"/>
</dbReference>
<feature type="transmembrane region" description="Helical" evidence="8">
    <location>
        <begin position="316"/>
        <end position="335"/>
    </location>
</feature>
<accession>A0A6A5X739</accession>
<keyword evidence="11" id="KW-1185">Reference proteome</keyword>
<dbReference type="InterPro" id="IPR005829">
    <property type="entry name" value="Sugar_transporter_CS"/>
</dbReference>
<dbReference type="FunFam" id="1.20.1250.20:FF:000078">
    <property type="entry name" value="MFS maltose transporter, putative"/>
    <property type="match status" value="1"/>
</dbReference>
<dbReference type="GO" id="GO:0016020">
    <property type="term" value="C:membrane"/>
    <property type="evidence" value="ECO:0007669"/>
    <property type="project" value="UniProtKB-SubCell"/>
</dbReference>
<dbReference type="PROSITE" id="PS50850">
    <property type="entry name" value="MFS"/>
    <property type="match status" value="1"/>
</dbReference>
<feature type="transmembrane region" description="Helical" evidence="8">
    <location>
        <begin position="69"/>
        <end position="89"/>
    </location>
</feature>
<organism evidence="10 11">
    <name type="scientific">Aaosphaeria arxii CBS 175.79</name>
    <dbReference type="NCBI Taxonomy" id="1450172"/>
    <lineage>
        <taxon>Eukaryota</taxon>
        <taxon>Fungi</taxon>
        <taxon>Dikarya</taxon>
        <taxon>Ascomycota</taxon>
        <taxon>Pezizomycotina</taxon>
        <taxon>Dothideomycetes</taxon>
        <taxon>Pleosporomycetidae</taxon>
        <taxon>Pleosporales</taxon>
        <taxon>Pleosporales incertae sedis</taxon>
        <taxon>Aaosphaeria</taxon>
    </lineage>
</organism>
<dbReference type="SUPFAM" id="SSF103473">
    <property type="entry name" value="MFS general substrate transporter"/>
    <property type="match status" value="1"/>
</dbReference>
<feature type="transmembrane region" description="Helical" evidence="8">
    <location>
        <begin position="344"/>
        <end position="365"/>
    </location>
</feature>
<evidence type="ECO:0000256" key="2">
    <source>
        <dbReference type="ARBA" id="ARBA00010992"/>
    </source>
</evidence>
<evidence type="ECO:0000256" key="7">
    <source>
        <dbReference type="RuleBase" id="RU003346"/>
    </source>
</evidence>
<gene>
    <name evidence="10" type="ORF">BU24DRAFT_359462</name>
</gene>
<evidence type="ECO:0000256" key="1">
    <source>
        <dbReference type="ARBA" id="ARBA00004141"/>
    </source>
</evidence>
<feature type="transmembrane region" description="Helical" evidence="8">
    <location>
        <begin position="371"/>
        <end position="389"/>
    </location>
</feature>
<feature type="transmembrane region" description="Helical" evidence="8">
    <location>
        <begin position="410"/>
        <end position="434"/>
    </location>
</feature>
<dbReference type="PANTHER" id="PTHR48022:SF10">
    <property type="entry name" value="MAJOR FACILITATOR SUPERFAMILY (MFS) PROFILE DOMAIN-CONTAINING PROTEIN"/>
    <property type="match status" value="1"/>
</dbReference>
<dbReference type="GO" id="GO:0005351">
    <property type="term" value="F:carbohydrate:proton symporter activity"/>
    <property type="evidence" value="ECO:0007669"/>
    <property type="project" value="TreeGrafter"/>
</dbReference>
<proteinExistence type="inferred from homology"/>
<dbReference type="Proteomes" id="UP000799778">
    <property type="component" value="Unassembled WGS sequence"/>
</dbReference>
<keyword evidence="4 8" id="KW-0812">Transmembrane</keyword>
<keyword evidence="3 7" id="KW-0813">Transport</keyword>
<evidence type="ECO:0000313" key="11">
    <source>
        <dbReference type="Proteomes" id="UP000799778"/>
    </source>
</evidence>
<dbReference type="EMBL" id="ML978081">
    <property type="protein sequence ID" value="KAF2008730.1"/>
    <property type="molecule type" value="Genomic_DNA"/>
</dbReference>
<feature type="transmembrane region" description="Helical" evidence="8">
    <location>
        <begin position="280"/>
        <end position="304"/>
    </location>
</feature>
<feature type="transmembrane region" description="Helical" evidence="8">
    <location>
        <begin position="126"/>
        <end position="146"/>
    </location>
</feature>
<comment type="similarity">
    <text evidence="2 7">Belongs to the major facilitator superfamily. Sugar transporter (TC 2.A.1.1) family.</text>
</comment>
<protein>
    <submittedName>
        <fullName evidence="10">General substrate transporter</fullName>
    </submittedName>
</protein>
<keyword evidence="6 8" id="KW-0472">Membrane</keyword>
<dbReference type="PANTHER" id="PTHR48022">
    <property type="entry name" value="PLASTIDIC GLUCOSE TRANSPORTER 4"/>
    <property type="match status" value="1"/>
</dbReference>
<reference evidence="10" key="1">
    <citation type="journal article" date="2020" name="Stud. Mycol.">
        <title>101 Dothideomycetes genomes: a test case for predicting lifestyles and emergence of pathogens.</title>
        <authorList>
            <person name="Haridas S."/>
            <person name="Albert R."/>
            <person name="Binder M."/>
            <person name="Bloem J."/>
            <person name="Labutti K."/>
            <person name="Salamov A."/>
            <person name="Andreopoulos B."/>
            <person name="Baker S."/>
            <person name="Barry K."/>
            <person name="Bills G."/>
            <person name="Bluhm B."/>
            <person name="Cannon C."/>
            <person name="Castanera R."/>
            <person name="Culley D."/>
            <person name="Daum C."/>
            <person name="Ezra D."/>
            <person name="Gonzalez J."/>
            <person name="Henrissat B."/>
            <person name="Kuo A."/>
            <person name="Liang C."/>
            <person name="Lipzen A."/>
            <person name="Lutzoni F."/>
            <person name="Magnuson J."/>
            <person name="Mondo S."/>
            <person name="Nolan M."/>
            <person name="Ohm R."/>
            <person name="Pangilinan J."/>
            <person name="Park H.-J."/>
            <person name="Ramirez L."/>
            <person name="Alfaro M."/>
            <person name="Sun H."/>
            <person name="Tritt A."/>
            <person name="Yoshinaga Y."/>
            <person name="Zwiers L.-H."/>
            <person name="Turgeon B."/>
            <person name="Goodwin S."/>
            <person name="Spatafora J."/>
            <person name="Crous P."/>
            <person name="Grigoriev I."/>
        </authorList>
    </citation>
    <scope>NUCLEOTIDE SEQUENCE</scope>
    <source>
        <strain evidence="10">CBS 175.79</strain>
    </source>
</reference>
<dbReference type="Gene3D" id="1.20.1250.20">
    <property type="entry name" value="MFS general substrate transporter like domains"/>
    <property type="match status" value="1"/>
</dbReference>